<dbReference type="InterPro" id="IPR004864">
    <property type="entry name" value="LEA_2"/>
</dbReference>
<organism evidence="3 4">
    <name type="scientific">Halopenitus salinus</name>
    <dbReference type="NCBI Taxonomy" id="1198295"/>
    <lineage>
        <taxon>Archaea</taxon>
        <taxon>Methanobacteriati</taxon>
        <taxon>Methanobacteriota</taxon>
        <taxon>Stenosarchaea group</taxon>
        <taxon>Halobacteria</taxon>
        <taxon>Halobacteriales</taxon>
        <taxon>Haloferacaceae</taxon>
        <taxon>Halopenitus</taxon>
    </lineage>
</organism>
<dbReference type="Pfam" id="PF03168">
    <property type="entry name" value="LEA_2"/>
    <property type="match status" value="2"/>
</dbReference>
<feature type="compositionally biased region" description="Acidic residues" evidence="1">
    <location>
        <begin position="376"/>
        <end position="392"/>
    </location>
</feature>
<dbReference type="InterPro" id="IPR013990">
    <property type="entry name" value="WHy-dom"/>
</dbReference>
<comment type="caution">
    <text evidence="3">The sequence shown here is derived from an EMBL/GenBank/DDBJ whole genome shotgun (WGS) entry which is preliminary data.</text>
</comment>
<feature type="region of interest" description="Disordered" evidence="1">
    <location>
        <begin position="312"/>
        <end position="418"/>
    </location>
</feature>
<dbReference type="AlphaFoldDB" id="A0ABD5UY73"/>
<evidence type="ECO:0000256" key="1">
    <source>
        <dbReference type="SAM" id="MobiDB-lite"/>
    </source>
</evidence>
<accession>A0ABD5UY73</accession>
<feature type="compositionally biased region" description="Acidic residues" evidence="1">
    <location>
        <begin position="401"/>
        <end position="412"/>
    </location>
</feature>
<reference evidence="3 4" key="1">
    <citation type="journal article" date="2019" name="Int. J. Syst. Evol. Microbiol.">
        <title>The Global Catalogue of Microorganisms (GCM) 10K type strain sequencing project: providing services to taxonomists for standard genome sequencing and annotation.</title>
        <authorList>
            <consortium name="The Broad Institute Genomics Platform"/>
            <consortium name="The Broad Institute Genome Sequencing Center for Infectious Disease"/>
            <person name="Wu L."/>
            <person name="Ma J."/>
        </authorList>
    </citation>
    <scope>NUCLEOTIDE SEQUENCE [LARGE SCALE GENOMIC DNA]</scope>
    <source>
        <strain evidence="3 4">SKJ47</strain>
    </source>
</reference>
<dbReference type="Gene3D" id="2.60.40.10">
    <property type="entry name" value="Immunoglobulins"/>
    <property type="match status" value="2"/>
</dbReference>
<feature type="compositionally biased region" description="Low complexity" evidence="1">
    <location>
        <begin position="331"/>
        <end position="375"/>
    </location>
</feature>
<keyword evidence="4" id="KW-1185">Reference proteome</keyword>
<dbReference type="SUPFAM" id="SSF117070">
    <property type="entry name" value="LEA14-like"/>
    <property type="match status" value="2"/>
</dbReference>
<proteinExistence type="predicted"/>
<feature type="domain" description="Water stress and hypersensitive response" evidence="2">
    <location>
        <begin position="187"/>
        <end position="305"/>
    </location>
</feature>
<dbReference type="SMART" id="SM00769">
    <property type="entry name" value="WHy"/>
    <property type="match status" value="2"/>
</dbReference>
<gene>
    <name evidence="3" type="ORF">ACFQE9_12175</name>
</gene>
<dbReference type="RefSeq" id="WP_379744909.1">
    <property type="nucleotide sequence ID" value="NZ_JBHSVN010000001.1"/>
</dbReference>
<protein>
    <submittedName>
        <fullName evidence="3">LEA type 2 family protein</fullName>
    </submittedName>
</protein>
<dbReference type="EMBL" id="JBHSXL010000009">
    <property type="protein sequence ID" value="MFC6893355.1"/>
    <property type="molecule type" value="Genomic_DNA"/>
</dbReference>
<feature type="domain" description="Water stress and hypersensitive response" evidence="2">
    <location>
        <begin position="40"/>
        <end position="158"/>
    </location>
</feature>
<name>A0ABD5UY73_9EURY</name>
<dbReference type="InterPro" id="IPR013783">
    <property type="entry name" value="Ig-like_fold"/>
</dbReference>
<sequence>MAPSWIPSVGRRRLLLVGIGGIVLLVGGAVALGILGTPSVTGVDNGFGNVTENVTEIETDIHLHNPNPIGVTAGGLTVDYEVRLNDIPMANGTREGVSIEGGNSTLSTTSEMNNTRIPAWWVSHLRADERTTLTVHADVHSSLLGRSFDAPAVERQIETDLIEAFNSDEDRELNADSAIVPDPVLIVRETRGEWGTVTENETEIRMQFVVYNPRSFPVTISSIGYDIGMNGIDMGSGESGGPYVIPPGGEETIDATFRLDNQHLDEWWVSHLQNEQVTTLKADFYLRVNLSDGGGSTVRIPLDTMERTIETDIFGEDASGESGTDGGGTNGTETPTGTTTSGGETGTSDGTDTPTETATPTPTETEDPIIGTETETATETETEATTETETATETETPTGTETEDDGLLELEAVDARTT</sequence>
<evidence type="ECO:0000313" key="4">
    <source>
        <dbReference type="Proteomes" id="UP001596296"/>
    </source>
</evidence>
<evidence type="ECO:0000259" key="2">
    <source>
        <dbReference type="SMART" id="SM00769"/>
    </source>
</evidence>
<dbReference type="Proteomes" id="UP001596296">
    <property type="component" value="Unassembled WGS sequence"/>
</dbReference>
<evidence type="ECO:0000313" key="3">
    <source>
        <dbReference type="EMBL" id="MFC6893355.1"/>
    </source>
</evidence>